<name>A0ABW2SZ09_9ACTN</name>
<dbReference type="PROSITE" id="PS50075">
    <property type="entry name" value="CARRIER"/>
    <property type="match status" value="1"/>
</dbReference>
<gene>
    <name evidence="2" type="ORF">ACFQVD_15230</name>
</gene>
<dbReference type="InterPro" id="IPR009081">
    <property type="entry name" value="PP-bd_ACP"/>
</dbReference>
<dbReference type="SUPFAM" id="SSF47336">
    <property type="entry name" value="ACP-like"/>
    <property type="match status" value="1"/>
</dbReference>
<dbReference type="InterPro" id="IPR036736">
    <property type="entry name" value="ACP-like_sf"/>
</dbReference>
<accession>A0ABW2SZ09</accession>
<dbReference type="Pfam" id="PF00550">
    <property type="entry name" value="PP-binding"/>
    <property type="match status" value="1"/>
</dbReference>
<proteinExistence type="predicted"/>
<feature type="domain" description="Carrier" evidence="1">
    <location>
        <begin position="10"/>
        <end position="88"/>
    </location>
</feature>
<keyword evidence="3" id="KW-1185">Reference proteome</keyword>
<reference evidence="3" key="1">
    <citation type="journal article" date="2019" name="Int. J. Syst. Evol. Microbiol.">
        <title>The Global Catalogue of Microorganisms (GCM) 10K type strain sequencing project: providing services to taxonomists for standard genome sequencing and annotation.</title>
        <authorList>
            <consortium name="The Broad Institute Genomics Platform"/>
            <consortium name="The Broad Institute Genome Sequencing Center for Infectious Disease"/>
            <person name="Wu L."/>
            <person name="Ma J."/>
        </authorList>
    </citation>
    <scope>NUCLEOTIDE SEQUENCE [LARGE SCALE GENOMIC DNA]</scope>
    <source>
        <strain evidence="3">JCM 10083</strain>
    </source>
</reference>
<organism evidence="2 3">
    <name type="scientific">Streptosporangium amethystogenes subsp. fukuiense</name>
    <dbReference type="NCBI Taxonomy" id="698418"/>
    <lineage>
        <taxon>Bacteria</taxon>
        <taxon>Bacillati</taxon>
        <taxon>Actinomycetota</taxon>
        <taxon>Actinomycetes</taxon>
        <taxon>Streptosporangiales</taxon>
        <taxon>Streptosporangiaceae</taxon>
        <taxon>Streptosporangium</taxon>
    </lineage>
</organism>
<evidence type="ECO:0000313" key="2">
    <source>
        <dbReference type="EMBL" id="MFC7601445.1"/>
    </source>
</evidence>
<evidence type="ECO:0000259" key="1">
    <source>
        <dbReference type="PROSITE" id="PS50075"/>
    </source>
</evidence>
<sequence length="96" mass="10876">MNTESEEMLQPTLDSVHRRIRGFLEERIKTDVAVDKDLFASGLVNSMFAMELVVYLEQAYGIAIVGEDLKLDNFRTVEQMTSLVLRLLDTPVADRG</sequence>
<comment type="caution">
    <text evidence="2">The sequence shown here is derived from an EMBL/GenBank/DDBJ whole genome shotgun (WGS) entry which is preliminary data.</text>
</comment>
<dbReference type="Proteomes" id="UP001596514">
    <property type="component" value="Unassembled WGS sequence"/>
</dbReference>
<dbReference type="RefSeq" id="WP_343980674.1">
    <property type="nucleotide sequence ID" value="NZ_BAAAGK010000204.1"/>
</dbReference>
<evidence type="ECO:0000313" key="3">
    <source>
        <dbReference type="Proteomes" id="UP001596514"/>
    </source>
</evidence>
<dbReference type="Gene3D" id="1.10.1200.10">
    <property type="entry name" value="ACP-like"/>
    <property type="match status" value="1"/>
</dbReference>
<dbReference type="EMBL" id="JBHTEE010000001">
    <property type="protein sequence ID" value="MFC7601445.1"/>
    <property type="molecule type" value="Genomic_DNA"/>
</dbReference>
<protein>
    <submittedName>
        <fullName evidence="2">Acyl carrier protein</fullName>
    </submittedName>
</protein>